<reference evidence="2" key="1">
    <citation type="submission" date="2022-10" db="EMBL/GenBank/DDBJ databases">
        <title>Determination and structural analysis of whole genome sequence of Sarocladium strictum F4-1.</title>
        <authorList>
            <person name="Hu L."/>
            <person name="Jiang Y."/>
        </authorList>
    </citation>
    <scope>NUCLEOTIDE SEQUENCE</scope>
    <source>
        <strain evidence="2">F4-1</strain>
    </source>
</reference>
<evidence type="ECO:0000313" key="3">
    <source>
        <dbReference type="Proteomes" id="UP001175261"/>
    </source>
</evidence>
<keyword evidence="3" id="KW-1185">Reference proteome</keyword>
<dbReference type="PROSITE" id="PS51462">
    <property type="entry name" value="NUDIX"/>
    <property type="match status" value="1"/>
</dbReference>
<protein>
    <recommendedName>
        <fullName evidence="1">Nudix hydrolase domain-containing protein</fullName>
    </recommendedName>
</protein>
<dbReference type="PANTHER" id="PTHR43736">
    <property type="entry name" value="ADP-RIBOSE PYROPHOSPHATASE"/>
    <property type="match status" value="1"/>
</dbReference>
<sequence>MGALSTDTPCPIPFHPSLKSYSLPPSEFLVSRPHIGRILSSNIVFHPSPGPTAPPLTLLLRRAPSDYWPLRWETPGGSLDVDTDPCILAAAVRELREETGLVAKRAVRCVAVEQEVEGYKTEDGGEVWTFPEPGTGWSWAKITFLMEVEGEGAGEVVLQDEEHVDSRWVTEEEVRKGKFRGDEGEKIDFVSEVVRLALLEAFRIKNEELAEEAAATYQQ</sequence>
<dbReference type="PANTHER" id="PTHR43736:SF1">
    <property type="entry name" value="DIHYDRONEOPTERIN TRIPHOSPHATE DIPHOSPHATASE"/>
    <property type="match status" value="1"/>
</dbReference>
<dbReference type="Pfam" id="PF00293">
    <property type="entry name" value="NUDIX"/>
    <property type="match status" value="1"/>
</dbReference>
<dbReference type="InterPro" id="IPR015797">
    <property type="entry name" value="NUDIX_hydrolase-like_dom_sf"/>
</dbReference>
<dbReference type="CDD" id="cd02883">
    <property type="entry name" value="NUDIX_Hydrolase"/>
    <property type="match status" value="1"/>
</dbReference>
<organism evidence="2 3">
    <name type="scientific">Sarocladium strictum</name>
    <name type="common">Black bundle disease fungus</name>
    <name type="synonym">Acremonium strictum</name>
    <dbReference type="NCBI Taxonomy" id="5046"/>
    <lineage>
        <taxon>Eukaryota</taxon>
        <taxon>Fungi</taxon>
        <taxon>Dikarya</taxon>
        <taxon>Ascomycota</taxon>
        <taxon>Pezizomycotina</taxon>
        <taxon>Sordariomycetes</taxon>
        <taxon>Hypocreomycetidae</taxon>
        <taxon>Hypocreales</taxon>
        <taxon>Sarocladiaceae</taxon>
        <taxon>Sarocladium</taxon>
    </lineage>
</organism>
<dbReference type="InterPro" id="IPR000086">
    <property type="entry name" value="NUDIX_hydrolase_dom"/>
</dbReference>
<comment type="caution">
    <text evidence="2">The sequence shown here is derived from an EMBL/GenBank/DDBJ whole genome shotgun (WGS) entry which is preliminary data.</text>
</comment>
<name>A0AA39L8Y4_SARSR</name>
<evidence type="ECO:0000313" key="2">
    <source>
        <dbReference type="EMBL" id="KAK0388473.1"/>
    </source>
</evidence>
<dbReference type="Proteomes" id="UP001175261">
    <property type="component" value="Unassembled WGS sequence"/>
</dbReference>
<dbReference type="EMBL" id="JAPDFR010000003">
    <property type="protein sequence ID" value="KAK0388473.1"/>
    <property type="molecule type" value="Genomic_DNA"/>
</dbReference>
<proteinExistence type="predicted"/>
<evidence type="ECO:0000259" key="1">
    <source>
        <dbReference type="PROSITE" id="PS51462"/>
    </source>
</evidence>
<feature type="domain" description="Nudix hydrolase" evidence="1">
    <location>
        <begin position="35"/>
        <end position="195"/>
    </location>
</feature>
<dbReference type="SUPFAM" id="SSF55811">
    <property type="entry name" value="Nudix"/>
    <property type="match status" value="1"/>
</dbReference>
<gene>
    <name evidence="2" type="ORF">NLU13_4717</name>
</gene>
<dbReference type="AlphaFoldDB" id="A0AA39L8Y4"/>
<dbReference type="Gene3D" id="3.90.79.10">
    <property type="entry name" value="Nucleoside Triphosphate Pyrophosphohydrolase"/>
    <property type="match status" value="1"/>
</dbReference>
<accession>A0AA39L8Y4</accession>